<protein>
    <submittedName>
        <fullName evidence="1">Uncharacterized protein</fullName>
    </submittedName>
</protein>
<dbReference type="EMBL" id="JACHCA010000004">
    <property type="protein sequence ID" value="MBB6127428.1"/>
    <property type="molecule type" value="Genomic_DNA"/>
</dbReference>
<proteinExistence type="predicted"/>
<comment type="caution">
    <text evidence="1">The sequence shown here is derived from an EMBL/GenBank/DDBJ whole genome shotgun (WGS) entry which is preliminary data.</text>
</comment>
<sequence>MAIVRNKIIRLYFNDPYPYNDEMITEAFICQFNTTDIVQLIFIFSRIEKF</sequence>
<reference evidence="1 2" key="1">
    <citation type="submission" date="2020-08" db="EMBL/GenBank/DDBJ databases">
        <title>Genomic Encyclopedia of Type Strains, Phase IV (KMG-V): Genome sequencing to study the core and pangenomes of soil and plant-associated prokaryotes.</title>
        <authorList>
            <person name="Whitman W."/>
        </authorList>
    </citation>
    <scope>NUCLEOTIDE SEQUENCE [LARGE SCALE GENOMIC DNA]</scope>
    <source>
        <strain evidence="1 2">MP601</strain>
    </source>
</reference>
<dbReference type="AlphaFoldDB" id="A0A841JFJ6"/>
<dbReference type="Proteomes" id="UP000548326">
    <property type="component" value="Unassembled WGS sequence"/>
</dbReference>
<evidence type="ECO:0000313" key="2">
    <source>
        <dbReference type="Proteomes" id="UP000548326"/>
    </source>
</evidence>
<accession>A0A841JFJ6</accession>
<evidence type="ECO:0000313" key="1">
    <source>
        <dbReference type="EMBL" id="MBB6127428.1"/>
    </source>
</evidence>
<organism evidence="1 2">
    <name type="scientific">Mucilaginibacter lappiensis</name>
    <dbReference type="NCBI Taxonomy" id="354630"/>
    <lineage>
        <taxon>Bacteria</taxon>
        <taxon>Pseudomonadati</taxon>
        <taxon>Bacteroidota</taxon>
        <taxon>Sphingobacteriia</taxon>
        <taxon>Sphingobacteriales</taxon>
        <taxon>Sphingobacteriaceae</taxon>
        <taxon>Mucilaginibacter</taxon>
    </lineage>
</organism>
<gene>
    <name evidence="1" type="ORF">HDF22_001536</name>
</gene>
<name>A0A841JFJ6_9SPHI</name>